<evidence type="ECO:0000313" key="10">
    <source>
        <dbReference type="Proteomes" id="UP000566819"/>
    </source>
</evidence>
<dbReference type="OrthoDB" id="4849160at2759"/>
<keyword evidence="6" id="KW-0624">Polysaccharide degradation</keyword>
<dbReference type="Gene3D" id="2.70.50.70">
    <property type="match status" value="1"/>
</dbReference>
<keyword evidence="4 6" id="KW-1015">Disulfide bond</keyword>
<accession>A0A8H4R3E8</accession>
<dbReference type="Proteomes" id="UP000566819">
    <property type="component" value="Unassembled WGS sequence"/>
</dbReference>
<dbReference type="PANTHER" id="PTHR33353:SF19">
    <property type="entry name" value="GLYCOSYLHYDROLASE FAMILY 61-8 PROTEIN"/>
    <property type="match status" value="1"/>
</dbReference>
<keyword evidence="6" id="KW-0136">Cellulose degradation</keyword>
<evidence type="ECO:0000256" key="1">
    <source>
        <dbReference type="ARBA" id="ARBA00001973"/>
    </source>
</evidence>
<keyword evidence="6" id="KW-0119">Carbohydrate metabolism</keyword>
<gene>
    <name evidence="9" type="ORF">G7Y89_g14572</name>
</gene>
<keyword evidence="3 6" id="KW-0964">Secreted</keyword>
<keyword evidence="10" id="KW-1185">Reference proteome</keyword>
<feature type="signal peptide" evidence="7">
    <location>
        <begin position="1"/>
        <end position="18"/>
    </location>
</feature>
<dbReference type="GO" id="GO:0030245">
    <property type="term" value="P:cellulose catabolic process"/>
    <property type="evidence" value="ECO:0007669"/>
    <property type="project" value="UniProtKB-UniRule"/>
</dbReference>
<dbReference type="AlphaFoldDB" id="A0A8H4R3E8"/>
<evidence type="ECO:0000256" key="6">
    <source>
        <dbReference type="RuleBase" id="RU368122"/>
    </source>
</evidence>
<comment type="function">
    <text evidence="6">Lytic polysaccharide monooxygenase (LMPO) that depolymerizes crystalline and amorphous polysaccharides via the oxidation of scissile alpha- or beta-(1-4)-glycosidic bonds, yielding C1 and/or C4 oxidation products. Catalysis by LPMOs requires the reduction of the active-site copper from Cu(II) to Cu(I) by a reducing agent and H(2)O(2) or O(2) as a cosubstrate.</text>
</comment>
<comment type="subcellular location">
    <subcellularLocation>
        <location evidence="2 6">Secreted</location>
    </subcellularLocation>
</comment>
<dbReference type="Pfam" id="PF03443">
    <property type="entry name" value="AA9"/>
    <property type="match status" value="1"/>
</dbReference>
<keyword evidence="7" id="KW-0732">Signal</keyword>
<keyword evidence="5" id="KW-0325">Glycoprotein</keyword>
<evidence type="ECO:0000256" key="5">
    <source>
        <dbReference type="ARBA" id="ARBA00023180"/>
    </source>
</evidence>
<comment type="catalytic activity">
    <reaction evidence="6">
        <text>[(1-&gt;4)-beta-D-glucosyl]n+m + reduced acceptor + O2 = 4-dehydro-beta-D-glucosyl-[(1-&gt;4)-beta-D-glucosyl]n-1 + [(1-&gt;4)-beta-D-glucosyl]m + acceptor + H2O.</text>
        <dbReference type="EC" id="1.14.99.56"/>
    </reaction>
</comment>
<reference evidence="9 10" key="1">
    <citation type="submission" date="2020-03" db="EMBL/GenBank/DDBJ databases">
        <title>Draft Genome Sequence of Cudoniella acicularis.</title>
        <authorList>
            <person name="Buettner E."/>
            <person name="Kellner H."/>
        </authorList>
    </citation>
    <scope>NUCLEOTIDE SEQUENCE [LARGE SCALE GENOMIC DNA]</scope>
    <source>
        <strain evidence="9 10">DSM 108380</strain>
    </source>
</reference>
<feature type="chain" id="PRO_5034558597" description="AA9 family lytic polysaccharide monooxygenase" evidence="7">
    <location>
        <begin position="19"/>
        <end position="250"/>
    </location>
</feature>
<evidence type="ECO:0000259" key="8">
    <source>
        <dbReference type="Pfam" id="PF03443"/>
    </source>
</evidence>
<dbReference type="InterPro" id="IPR049892">
    <property type="entry name" value="AA9"/>
</dbReference>
<feature type="domain" description="Auxiliary Activity family 9 catalytic" evidence="8">
    <location>
        <begin position="19"/>
        <end position="235"/>
    </location>
</feature>
<dbReference type="GO" id="GO:0030248">
    <property type="term" value="F:cellulose binding"/>
    <property type="evidence" value="ECO:0007669"/>
    <property type="project" value="UniProtKB-UniRule"/>
</dbReference>
<evidence type="ECO:0000256" key="7">
    <source>
        <dbReference type="SAM" id="SignalP"/>
    </source>
</evidence>
<dbReference type="GO" id="GO:0008810">
    <property type="term" value="F:cellulase activity"/>
    <property type="evidence" value="ECO:0007669"/>
    <property type="project" value="UniProtKB-UniRule"/>
</dbReference>
<organism evidence="9 10">
    <name type="scientific">Cudoniella acicularis</name>
    <dbReference type="NCBI Taxonomy" id="354080"/>
    <lineage>
        <taxon>Eukaryota</taxon>
        <taxon>Fungi</taxon>
        <taxon>Dikarya</taxon>
        <taxon>Ascomycota</taxon>
        <taxon>Pezizomycotina</taxon>
        <taxon>Leotiomycetes</taxon>
        <taxon>Helotiales</taxon>
        <taxon>Tricladiaceae</taxon>
        <taxon>Cudoniella</taxon>
    </lineage>
</organism>
<dbReference type="EC" id="1.14.99.56" evidence="6"/>
<name>A0A8H4R3E8_9HELO</name>
<evidence type="ECO:0000256" key="3">
    <source>
        <dbReference type="ARBA" id="ARBA00022525"/>
    </source>
</evidence>
<proteinExistence type="predicted"/>
<comment type="caution">
    <text evidence="9">The sequence shown here is derived from an EMBL/GenBank/DDBJ whole genome shotgun (WGS) entry which is preliminary data.</text>
</comment>
<evidence type="ECO:0000256" key="4">
    <source>
        <dbReference type="ARBA" id="ARBA00023157"/>
    </source>
</evidence>
<evidence type="ECO:0000313" key="9">
    <source>
        <dbReference type="EMBL" id="KAF4621501.1"/>
    </source>
</evidence>
<protein>
    <recommendedName>
        <fullName evidence="6">AA9 family lytic polysaccharide monooxygenase</fullName>
        <ecNumber evidence="6">1.14.99.56</ecNumber>
    </recommendedName>
    <alternativeName>
        <fullName evidence="6">Endo-beta-1,4-glucanase</fullName>
    </alternativeName>
    <alternativeName>
        <fullName evidence="6">Glycosyl hydrolase 61 family protein</fullName>
    </alternativeName>
</protein>
<evidence type="ECO:0000256" key="2">
    <source>
        <dbReference type="ARBA" id="ARBA00004613"/>
    </source>
</evidence>
<sequence length="250" mass="27699">MLGLLLLFAVGLLNSVTAHGGVSNYSVGTKWYRGYNPNEAPEEQDGQPWLINRKWLSIDPINDPANLSIACNTPGTPAVSSIPIKAGEDITAIYYYWLHNVGPMIAWMADCGGPCNKFNASEGKWFKIGQRGLLSGGIVEGNWFQRQFQNWEGLPCNWTETIPASLKPGNYLIRHEIVALHIPNSPQFYPECAHLEVSGKGTKTPGKKYLGSFPGIWSLKDPELNIDIYSNANYNRTTYNISGPPVWKGE</sequence>
<dbReference type="CDD" id="cd21175">
    <property type="entry name" value="LPMO_AA9"/>
    <property type="match status" value="1"/>
</dbReference>
<comment type="cofactor">
    <cofactor evidence="1">
        <name>Cu(2+)</name>
        <dbReference type="ChEBI" id="CHEBI:29036"/>
    </cofactor>
</comment>
<dbReference type="PANTHER" id="PTHR33353">
    <property type="entry name" value="PUTATIVE (AFU_ORTHOLOGUE AFUA_1G12560)-RELATED"/>
    <property type="match status" value="1"/>
</dbReference>
<dbReference type="EMBL" id="JAAMPI010001965">
    <property type="protein sequence ID" value="KAF4621501.1"/>
    <property type="molecule type" value="Genomic_DNA"/>
</dbReference>
<dbReference type="GO" id="GO:0005576">
    <property type="term" value="C:extracellular region"/>
    <property type="evidence" value="ECO:0007669"/>
    <property type="project" value="UniProtKB-SubCell"/>
</dbReference>
<dbReference type="InterPro" id="IPR005103">
    <property type="entry name" value="AA9_LPMO"/>
</dbReference>
<comment type="domain">
    <text evidence="6">Has a modular structure: an endo-beta-1,4-glucanase catalytic module at the N-terminus, a linker rich in serines and threonines, and a C-terminal carbohydrate-binding module (CBM).</text>
</comment>